<dbReference type="GO" id="GO:0016020">
    <property type="term" value="C:membrane"/>
    <property type="evidence" value="ECO:0007669"/>
    <property type="project" value="UniProtKB-SubCell"/>
</dbReference>
<feature type="transmembrane region" description="Helical" evidence="5">
    <location>
        <begin position="257"/>
        <end position="279"/>
    </location>
</feature>
<dbReference type="GO" id="GO:0055085">
    <property type="term" value="P:transmembrane transport"/>
    <property type="evidence" value="ECO:0007669"/>
    <property type="project" value="InterPro"/>
</dbReference>
<evidence type="ECO:0000313" key="8">
    <source>
        <dbReference type="Proteomes" id="UP000001422"/>
    </source>
</evidence>
<feature type="transmembrane region" description="Helical" evidence="5">
    <location>
        <begin position="356"/>
        <end position="376"/>
    </location>
</feature>
<evidence type="ECO:0000256" key="1">
    <source>
        <dbReference type="ARBA" id="ARBA00004141"/>
    </source>
</evidence>
<feature type="transmembrane region" description="Helical" evidence="5">
    <location>
        <begin position="388"/>
        <end position="415"/>
    </location>
</feature>
<evidence type="ECO:0000259" key="6">
    <source>
        <dbReference type="PROSITE" id="PS50801"/>
    </source>
</evidence>
<keyword evidence="2 5" id="KW-0812">Transmembrane</keyword>
<dbReference type="Gene3D" id="3.30.750.24">
    <property type="entry name" value="STAS domain"/>
    <property type="match status" value="1"/>
</dbReference>
<comment type="subcellular location">
    <subcellularLocation>
        <location evidence="1">Membrane</location>
        <topology evidence="1">Multi-pass membrane protein</topology>
    </subcellularLocation>
</comment>
<keyword evidence="4 5" id="KW-0472">Membrane</keyword>
<feature type="transmembrane region" description="Helical" evidence="5">
    <location>
        <begin position="330"/>
        <end position="350"/>
    </location>
</feature>
<dbReference type="RefSeq" id="WP_011128794.1">
    <property type="nucleotide sequence ID" value="NC_005070.1"/>
</dbReference>
<evidence type="ECO:0000256" key="3">
    <source>
        <dbReference type="ARBA" id="ARBA00022989"/>
    </source>
</evidence>
<protein>
    <submittedName>
        <fullName evidence="7">Sulfate transporter</fullName>
    </submittedName>
</protein>
<evidence type="ECO:0000313" key="7">
    <source>
        <dbReference type="EMBL" id="CAE08451.1"/>
    </source>
</evidence>
<dbReference type="Pfam" id="PF01740">
    <property type="entry name" value="STAS"/>
    <property type="match status" value="1"/>
</dbReference>
<name>Q7U4X7_PARMW</name>
<feature type="transmembrane region" description="Helical" evidence="5">
    <location>
        <begin position="102"/>
        <end position="120"/>
    </location>
</feature>
<proteinExistence type="predicted"/>
<feature type="domain" description="STAS" evidence="6">
    <location>
        <begin position="459"/>
        <end position="539"/>
    </location>
</feature>
<dbReference type="KEGG" id="syw:SYNW1936"/>
<sequence>MALIHGLHTRNLRGDLLGGLTAAVVALPLALAFGNAALGPGGAIYGLYGAIVTGFVAALLGGTPSQVSGPTGPMSVTVAGVVSSLAAVGVSTDLSAGEMLPLVMAAVAIGGVFEALLGVLRLGRFITLVPYSVVSGFMSGIGIIILILQLGPFVGVTTTGGVVGCLSTLAELPIPNPSAISIGVMTLAVVFLTPARIRQWVPSPLLALLIVTPLSMLMFNDDRLQSLGLEPLNRIGAIPEGGLRFVLPDFSQYLPELLKAGLVLALLGAIDSLLTSLVADNITQTNHDSNRELIGQGIANTASGLLSGLPGAGATMRTVINIKSGGTTPLSGMTHSVVLLLVLLGAGTMAAQIPTALLAGILIKVGLDIIDWGFLFRAHRLSVKTAALMYAVMLMTVFWDLIWGVLVGMFVANLLTVDAITQTQLQGMDEDNPHKGNNLQIENLSAEERRLMESCGNQLMLFRLRGPLSFGAAKGISARMGLVSNYQVLILDITDVPRMGVTAALAVERMVEEAESLGRMVLVAGANERLRERLTNFGVRHILSKRIEALEIASKRLNHP</sequence>
<dbReference type="Proteomes" id="UP000001422">
    <property type="component" value="Chromosome"/>
</dbReference>
<dbReference type="InterPro" id="IPR011547">
    <property type="entry name" value="SLC26A/SulP_dom"/>
</dbReference>
<dbReference type="PANTHER" id="PTHR11814">
    <property type="entry name" value="SULFATE TRANSPORTER"/>
    <property type="match status" value="1"/>
</dbReference>
<feature type="transmembrane region" description="Helical" evidence="5">
    <location>
        <begin position="132"/>
        <end position="154"/>
    </location>
</feature>
<feature type="transmembrane region" description="Helical" evidence="5">
    <location>
        <begin position="200"/>
        <end position="219"/>
    </location>
</feature>
<keyword evidence="3 5" id="KW-1133">Transmembrane helix</keyword>
<evidence type="ECO:0000256" key="5">
    <source>
        <dbReference type="SAM" id="Phobius"/>
    </source>
</evidence>
<dbReference type="InterPro" id="IPR002645">
    <property type="entry name" value="STAS_dom"/>
</dbReference>
<dbReference type="CDD" id="cd07042">
    <property type="entry name" value="STAS_SulP_like_sulfate_transporter"/>
    <property type="match status" value="1"/>
</dbReference>
<gene>
    <name evidence="7" type="ordered locus">SYNW1936</name>
</gene>
<dbReference type="HOGENOM" id="CLU_003182_13_1_3"/>
<dbReference type="AlphaFoldDB" id="Q7U4X7"/>
<dbReference type="InterPro" id="IPR001902">
    <property type="entry name" value="SLC26A/SulP_fam"/>
</dbReference>
<dbReference type="Pfam" id="PF00916">
    <property type="entry name" value="Sulfate_transp"/>
    <property type="match status" value="1"/>
</dbReference>
<dbReference type="eggNOG" id="COG0659">
    <property type="taxonomic scope" value="Bacteria"/>
</dbReference>
<accession>Q7U4X7</accession>
<dbReference type="STRING" id="84588.SYNW1936"/>
<feature type="transmembrane region" description="Helical" evidence="5">
    <location>
        <begin position="42"/>
        <end position="60"/>
    </location>
</feature>
<dbReference type="InterPro" id="IPR036513">
    <property type="entry name" value="STAS_dom_sf"/>
</dbReference>
<dbReference type="EMBL" id="BX569694">
    <property type="protein sequence ID" value="CAE08451.1"/>
    <property type="molecule type" value="Genomic_DNA"/>
</dbReference>
<keyword evidence="8" id="KW-1185">Reference proteome</keyword>
<reference evidence="7 8" key="1">
    <citation type="journal article" date="2003" name="Nature">
        <title>The genome of a motile marine Synechococcus.</title>
        <authorList>
            <person name="Palenik B."/>
            <person name="Brahamsha B."/>
            <person name="Larimer F."/>
            <person name="Land M."/>
            <person name="Hauser L."/>
            <person name="Chain P."/>
            <person name="Lamerdin J."/>
            <person name="Regala W."/>
            <person name="Allen E.A."/>
            <person name="McCarren J."/>
            <person name="Paulsen I."/>
            <person name="Dufresne A."/>
            <person name="Partensky F."/>
            <person name="Webb E."/>
            <person name="Waterbury J."/>
        </authorList>
    </citation>
    <scope>NUCLEOTIDE SEQUENCE [LARGE SCALE GENOMIC DNA]</scope>
    <source>
        <strain evidence="7 8">WH8102</strain>
    </source>
</reference>
<dbReference type="PROSITE" id="PS50801">
    <property type="entry name" value="STAS"/>
    <property type="match status" value="1"/>
</dbReference>
<feature type="transmembrane region" description="Helical" evidence="5">
    <location>
        <begin position="72"/>
        <end position="90"/>
    </location>
</feature>
<dbReference type="SUPFAM" id="SSF52091">
    <property type="entry name" value="SpoIIaa-like"/>
    <property type="match status" value="1"/>
</dbReference>
<evidence type="ECO:0000256" key="2">
    <source>
        <dbReference type="ARBA" id="ARBA00022692"/>
    </source>
</evidence>
<evidence type="ECO:0000256" key="4">
    <source>
        <dbReference type="ARBA" id="ARBA00023136"/>
    </source>
</evidence>
<organism evidence="7 8">
    <name type="scientific">Parasynechococcus marenigrum (strain WH8102)</name>
    <dbReference type="NCBI Taxonomy" id="84588"/>
    <lineage>
        <taxon>Bacteria</taxon>
        <taxon>Bacillati</taxon>
        <taxon>Cyanobacteriota</taxon>
        <taxon>Cyanophyceae</taxon>
        <taxon>Synechococcales</taxon>
        <taxon>Prochlorococcaceae</taxon>
        <taxon>Parasynechococcus</taxon>
        <taxon>Parasynechococcus marenigrum</taxon>
    </lineage>
</organism>
<feature type="transmembrane region" description="Helical" evidence="5">
    <location>
        <begin position="174"/>
        <end position="193"/>
    </location>
</feature>